<evidence type="ECO:0000256" key="5">
    <source>
        <dbReference type="ARBA" id="ARBA00022989"/>
    </source>
</evidence>
<name>A0A2J0KRR7_9BACT</name>
<evidence type="ECO:0000256" key="3">
    <source>
        <dbReference type="ARBA" id="ARBA00022679"/>
    </source>
</evidence>
<feature type="binding site" evidence="7">
    <location>
        <position position="204"/>
    </location>
    <ligand>
        <name>Mg(2+)</name>
        <dbReference type="ChEBI" id="CHEBI:18420"/>
    </ligand>
</feature>
<reference evidence="10 11" key="1">
    <citation type="submission" date="2017-09" db="EMBL/GenBank/DDBJ databases">
        <title>Depth-based differentiation of microbial function through sediment-hosted aquifers and enrichment of novel symbionts in the deep terrestrial subsurface.</title>
        <authorList>
            <person name="Probst A.J."/>
            <person name="Ladd B."/>
            <person name="Jarett J.K."/>
            <person name="Geller-Mcgrath D.E."/>
            <person name="Sieber C.M."/>
            <person name="Emerson J.B."/>
            <person name="Anantharaman K."/>
            <person name="Thomas B.C."/>
            <person name="Malmstrom R."/>
            <person name="Stieglmeier M."/>
            <person name="Klingl A."/>
            <person name="Woyke T."/>
            <person name="Ryan C.M."/>
            <person name="Banfield J.F."/>
        </authorList>
    </citation>
    <scope>NUCLEOTIDE SEQUENCE [LARGE SCALE GENOMIC DNA]</scope>
    <source>
        <strain evidence="10">CG07_land_8_20_14_0_80_42_15</strain>
    </source>
</reference>
<feature type="transmembrane region" description="Helical" evidence="8">
    <location>
        <begin position="102"/>
        <end position="121"/>
    </location>
</feature>
<comment type="subcellular location">
    <subcellularLocation>
        <location evidence="1">Cell membrane</location>
        <topology evidence="1">Multi-pass membrane protein</topology>
    </subcellularLocation>
</comment>
<feature type="transmembrane region" description="Helical" evidence="8">
    <location>
        <begin position="693"/>
        <end position="712"/>
    </location>
</feature>
<accession>A0A2J0KRR7</accession>
<feature type="transmembrane region" description="Helical" evidence="8">
    <location>
        <begin position="461"/>
        <end position="482"/>
    </location>
</feature>
<feature type="transmembrane region" description="Helical" evidence="8">
    <location>
        <begin position="127"/>
        <end position="145"/>
    </location>
</feature>
<keyword evidence="6 8" id="KW-0472">Membrane</keyword>
<proteinExistence type="predicted"/>
<dbReference type="Pfam" id="PF04932">
    <property type="entry name" value="Wzy_C"/>
    <property type="match status" value="1"/>
</dbReference>
<feature type="transmembrane region" description="Helical" evidence="8">
    <location>
        <begin position="718"/>
        <end position="740"/>
    </location>
</feature>
<organism evidence="10 11">
    <name type="scientific">Candidatus Aquitaenariimonas noxiae</name>
    <dbReference type="NCBI Taxonomy" id="1974741"/>
    <lineage>
        <taxon>Bacteria</taxon>
        <taxon>Pseudomonadati</taxon>
        <taxon>Candidatus Omnitrophota</taxon>
        <taxon>Candidatus Aquitaenariimonas</taxon>
    </lineage>
</organism>
<dbReference type="GO" id="GO:0016780">
    <property type="term" value="F:phosphotransferase activity, for other substituted phosphate groups"/>
    <property type="evidence" value="ECO:0007669"/>
    <property type="project" value="InterPro"/>
</dbReference>
<feature type="transmembrane region" description="Helical" evidence="8">
    <location>
        <begin position="73"/>
        <end position="90"/>
    </location>
</feature>
<keyword evidence="7" id="KW-0479">Metal-binding</keyword>
<feature type="binding site" evidence="7">
    <location>
        <position position="144"/>
    </location>
    <ligand>
        <name>Mg(2+)</name>
        <dbReference type="ChEBI" id="CHEBI:18420"/>
    </ligand>
</feature>
<dbReference type="PANTHER" id="PTHR22926:SF3">
    <property type="entry name" value="UNDECAPRENYL-PHOSPHATE ALPHA-N-ACETYLGLUCOSAMINYL 1-PHOSPHATE TRANSFERASE"/>
    <property type="match status" value="1"/>
</dbReference>
<gene>
    <name evidence="10" type="ORF">COS99_07035</name>
</gene>
<feature type="domain" description="O-antigen ligase-related" evidence="9">
    <location>
        <begin position="539"/>
        <end position="669"/>
    </location>
</feature>
<feature type="transmembrane region" description="Helical" evidence="8">
    <location>
        <begin position="307"/>
        <end position="332"/>
    </location>
</feature>
<feature type="transmembrane region" description="Helical" evidence="8">
    <location>
        <begin position="555"/>
        <end position="571"/>
    </location>
</feature>
<keyword evidence="3" id="KW-0808">Transferase</keyword>
<evidence type="ECO:0000259" key="9">
    <source>
        <dbReference type="Pfam" id="PF04932"/>
    </source>
</evidence>
<dbReference type="InterPro" id="IPR007016">
    <property type="entry name" value="O-antigen_ligase-rel_domated"/>
</dbReference>
<evidence type="ECO:0000256" key="1">
    <source>
        <dbReference type="ARBA" id="ARBA00004651"/>
    </source>
</evidence>
<dbReference type="GO" id="GO:0046872">
    <property type="term" value="F:metal ion binding"/>
    <property type="evidence" value="ECO:0007669"/>
    <property type="project" value="UniProtKB-KW"/>
</dbReference>
<comment type="caution">
    <text evidence="10">The sequence shown here is derived from an EMBL/GenBank/DDBJ whole genome shotgun (WGS) entry which is preliminary data.</text>
</comment>
<keyword evidence="7" id="KW-0460">Magnesium</keyword>
<keyword evidence="5 8" id="KW-1133">Transmembrane helix</keyword>
<evidence type="ECO:0000256" key="4">
    <source>
        <dbReference type="ARBA" id="ARBA00022692"/>
    </source>
</evidence>
<feature type="transmembrane region" description="Helical" evidence="8">
    <location>
        <begin position="282"/>
        <end position="301"/>
    </location>
</feature>
<dbReference type="GO" id="GO:0071555">
    <property type="term" value="P:cell wall organization"/>
    <property type="evidence" value="ECO:0007669"/>
    <property type="project" value="TreeGrafter"/>
</dbReference>
<feature type="transmembrane region" description="Helical" evidence="8">
    <location>
        <begin position="176"/>
        <end position="193"/>
    </location>
</feature>
<feature type="transmembrane region" description="Helical" evidence="8">
    <location>
        <begin position="229"/>
        <end position="251"/>
    </location>
</feature>
<dbReference type="CDD" id="cd06853">
    <property type="entry name" value="GT_WecA_like"/>
    <property type="match status" value="1"/>
</dbReference>
<evidence type="ECO:0000256" key="7">
    <source>
        <dbReference type="PIRSR" id="PIRSR600715-1"/>
    </source>
</evidence>
<feature type="transmembrane region" description="Helical" evidence="8">
    <location>
        <begin position="377"/>
        <end position="394"/>
    </location>
</feature>
<dbReference type="EMBL" id="PEWV01000071">
    <property type="protein sequence ID" value="PIU41085.1"/>
    <property type="molecule type" value="Genomic_DNA"/>
</dbReference>
<feature type="transmembrane region" description="Helical" evidence="8">
    <location>
        <begin position="531"/>
        <end position="549"/>
    </location>
</feature>
<evidence type="ECO:0000256" key="8">
    <source>
        <dbReference type="SAM" id="Phobius"/>
    </source>
</evidence>
<feature type="transmembrane region" description="Helical" evidence="8">
    <location>
        <begin position="205"/>
        <end position="223"/>
    </location>
</feature>
<feature type="transmembrane region" description="Helical" evidence="8">
    <location>
        <begin position="47"/>
        <end position="67"/>
    </location>
</feature>
<dbReference type="Pfam" id="PF00953">
    <property type="entry name" value="Glycos_transf_4"/>
    <property type="match status" value="1"/>
</dbReference>
<evidence type="ECO:0000313" key="10">
    <source>
        <dbReference type="EMBL" id="PIU41085.1"/>
    </source>
</evidence>
<protein>
    <recommendedName>
        <fullName evidence="9">O-antigen ligase-related domain-containing protein</fullName>
    </recommendedName>
</protein>
<dbReference type="InterPro" id="IPR000715">
    <property type="entry name" value="Glycosyl_transferase_4"/>
</dbReference>
<dbReference type="GO" id="GO:0005886">
    <property type="term" value="C:plasma membrane"/>
    <property type="evidence" value="ECO:0007669"/>
    <property type="project" value="UniProtKB-SubCell"/>
</dbReference>
<evidence type="ECO:0000313" key="11">
    <source>
        <dbReference type="Proteomes" id="UP000230052"/>
    </source>
</evidence>
<feature type="transmembrane region" description="Helical" evidence="8">
    <location>
        <begin position="657"/>
        <end position="681"/>
    </location>
</feature>
<dbReference type="GO" id="GO:0044038">
    <property type="term" value="P:cell wall macromolecule biosynthetic process"/>
    <property type="evidence" value="ECO:0007669"/>
    <property type="project" value="TreeGrafter"/>
</dbReference>
<evidence type="ECO:0000256" key="6">
    <source>
        <dbReference type="ARBA" id="ARBA00023136"/>
    </source>
</evidence>
<feature type="transmembrane region" description="Helical" evidence="8">
    <location>
        <begin position="578"/>
        <end position="603"/>
    </location>
</feature>
<keyword evidence="4 8" id="KW-0812">Transmembrane</keyword>
<dbReference type="PANTHER" id="PTHR22926">
    <property type="entry name" value="PHOSPHO-N-ACETYLMURAMOYL-PENTAPEPTIDE-TRANSFERASE"/>
    <property type="match status" value="1"/>
</dbReference>
<feature type="transmembrane region" description="Helical" evidence="8">
    <location>
        <begin position="502"/>
        <end position="524"/>
    </location>
</feature>
<dbReference type="GO" id="GO:0009103">
    <property type="term" value="P:lipopolysaccharide biosynthetic process"/>
    <property type="evidence" value="ECO:0007669"/>
    <property type="project" value="TreeGrafter"/>
</dbReference>
<feature type="transmembrane region" description="Helical" evidence="8">
    <location>
        <begin position="406"/>
        <end position="422"/>
    </location>
</feature>
<feature type="transmembrane region" description="Helical" evidence="8">
    <location>
        <begin position="152"/>
        <end position="170"/>
    </location>
</feature>
<evidence type="ECO:0000256" key="2">
    <source>
        <dbReference type="ARBA" id="ARBA00022475"/>
    </source>
</evidence>
<comment type="cofactor">
    <cofactor evidence="7">
        <name>Mg(2+)</name>
        <dbReference type="ChEBI" id="CHEBI:18420"/>
    </cofactor>
</comment>
<dbReference type="AlphaFoldDB" id="A0A2J0KRR7"/>
<feature type="transmembrane region" description="Helical" evidence="8">
    <location>
        <begin position="6"/>
        <end position="26"/>
    </location>
</feature>
<sequence>MKIQFVILVAFLISIAVSYLLTPLARNMAFKFNVLDRPNKRKVHIKPVPLLGGVAIYIAFFSALLFTTALTKQILGLFIGSTILLITGIIDDRQGMSPRTKLLAQLVAALIVTRLGIKTIFLPDYYLNFFVTCFWIVGITNAFNLLDNLNGLSAGLAAISAMFLCILGLHSGQTDLPILAIALTGSCIGFLRYNFPKASIFMGDAGSMFLGFILSSIAVLGNWKAVTVPFSLCIPILILAYPIFDTTLVVISRLLNKRPIYIGGKDHSSHRLAIIGLKRRKAVLFIFIVTFFLGLSGVLMSKVDYKAGIIVLASVFLGILIFGIRLGTVNVYRNNIKNGKMNFINPYAKEKLIKIFSEITTYSVYLIPFCLSISKALLETAISIAMISWIIQKLLKKEYKINHTPLNLPIIVFFMAVSLSLINTEFVGESLKDLFFKTGEYVFLFFIVVDTIDNKQKLNKVFISLAAASIVAGLAAALQPITKYDFIRWRLSFIEGKVAGPFGIPNTFAAWCITLLPIWLSLFLCDIKNKILKLFVGCLTILLLAAFFMSKVRGAHLALAGALFFFVILKGKNIKLMFTVMILPIIATLIANVFFLFSIAAYIQYKDRLSWWGTALNMIQTHPIIGVGANNFISVFPKYNLDPSSTPAYAHNCYLQLMAECGILGFLIFSWMIVILFKMGIANYIRIKDTVEGSLLLGVMVGIVAMLLHSFVDTNLYSLQLVILLWFLMGIVGSFSIIYIGRHKSAALDYSD</sequence>
<dbReference type="Proteomes" id="UP000230052">
    <property type="component" value="Unassembled WGS sequence"/>
</dbReference>
<keyword evidence="2" id="KW-1003">Cell membrane</keyword>